<dbReference type="Gene3D" id="3.20.20.105">
    <property type="entry name" value="Queuine tRNA-ribosyltransferase-like"/>
    <property type="match status" value="1"/>
</dbReference>
<feature type="binding site" evidence="7">
    <location>
        <position position="190"/>
    </location>
    <ligand>
        <name>substrate</name>
    </ligand>
</feature>
<dbReference type="NCBIfam" id="TIGR00449">
    <property type="entry name" value="tgt_general"/>
    <property type="match status" value="1"/>
</dbReference>
<evidence type="ECO:0000256" key="7">
    <source>
        <dbReference type="HAMAP-Rule" id="MF_00168"/>
    </source>
</evidence>
<evidence type="ECO:0000313" key="9">
    <source>
        <dbReference type="EMBL" id="ARO14516.1"/>
    </source>
</evidence>
<dbReference type="RefSeq" id="WP_085786053.1">
    <property type="nucleotide sequence ID" value="NZ_CP019937.1"/>
</dbReference>
<dbReference type="SUPFAM" id="SSF51713">
    <property type="entry name" value="tRNA-guanine transglycosylase"/>
    <property type="match status" value="1"/>
</dbReference>
<evidence type="ECO:0000313" key="10">
    <source>
        <dbReference type="Proteomes" id="UP000242447"/>
    </source>
</evidence>
<feature type="region of interest" description="RNA binding" evidence="7">
    <location>
        <begin position="248"/>
        <end position="254"/>
    </location>
</feature>
<reference evidence="9 10" key="1">
    <citation type="submission" date="2017-02" db="EMBL/GenBank/DDBJ databases">
        <title>Ketogulonicigenium robustum SPU B003 Genome sequencing and assembly.</title>
        <authorList>
            <person name="Li Y."/>
            <person name="Liu L."/>
            <person name="Wang C."/>
            <person name="Zhang M."/>
            <person name="Zhang T."/>
            <person name="Zhang Y."/>
        </authorList>
    </citation>
    <scope>NUCLEOTIDE SEQUENCE [LARGE SCALE GENOMIC DNA]</scope>
    <source>
        <strain evidence="9 10">SPU_B003</strain>
    </source>
</reference>
<dbReference type="PANTHER" id="PTHR46499">
    <property type="entry name" value="QUEUINE TRNA-RIBOSYLTRANSFERASE"/>
    <property type="match status" value="1"/>
</dbReference>
<keyword evidence="7" id="KW-0479">Metal-binding</keyword>
<dbReference type="STRING" id="92947.BVG79_01170"/>
<comment type="pathway">
    <text evidence="1 7">tRNA modification; tRNA-queuosine biosynthesis.</text>
</comment>
<evidence type="ECO:0000256" key="2">
    <source>
        <dbReference type="ARBA" id="ARBA00022676"/>
    </source>
</evidence>
<accession>A0A1W6NZ32</accession>
<keyword evidence="10" id="KW-1185">Reference proteome</keyword>
<dbReference type="GO" id="GO:0005829">
    <property type="term" value="C:cytosol"/>
    <property type="evidence" value="ECO:0007669"/>
    <property type="project" value="TreeGrafter"/>
</dbReference>
<dbReference type="EC" id="2.4.2.29" evidence="7"/>
<keyword evidence="5 7" id="KW-0671">Queuosine biosynthesis</keyword>
<dbReference type="NCBIfam" id="TIGR00430">
    <property type="entry name" value="Q_tRNA_tgt"/>
    <property type="match status" value="1"/>
</dbReference>
<dbReference type="InterPro" id="IPR004803">
    <property type="entry name" value="TGT"/>
</dbReference>
<feature type="binding site" evidence="7">
    <location>
        <position position="336"/>
    </location>
    <ligand>
        <name>Zn(2+)</name>
        <dbReference type="ChEBI" id="CHEBI:29105"/>
    </ligand>
</feature>
<dbReference type="InterPro" id="IPR050076">
    <property type="entry name" value="ArchSynthase1/Queuine_TRR"/>
</dbReference>
<feature type="binding site" evidence="7">
    <location>
        <position position="307"/>
    </location>
    <ligand>
        <name>Zn(2+)</name>
        <dbReference type="ChEBI" id="CHEBI:29105"/>
    </ligand>
</feature>
<sequence length="376" mass="41056">MASGISFTLNATDGKARTGVISTPRGDIRTPAFMPVGTAATVKAMMPESVAATGADILLGNTYHLMLRPTAERIDRLGGLHRFMNWEKPILTDSGGFQVMSLSSLRKLTEEGVTFSSHVDGSRHFVSPERSMEIQKLLGSDIVMAFDECPALPATEDTVAQSMRMSMRWAQRSRDAFGDRPGHALFGIQQGGVTEALRGESAEALRAIEFDGYAIGGLAVGEGQEAMFGVLDYAPDMLPTDKPRYLMGVGKPDDIVGAVKRGVDMMDCVLPSRSGRTGQAWTHRGQVNIKNARHADDPRPLDENCSCPACSKYSRAYLHHVFRAQEMISGMLLTWHNLHYYQELMAGMRAAIAEGRFAAFEADFHAKRAQGDIDPI</sequence>
<keyword evidence="3 7" id="KW-0808">Transferase</keyword>
<dbReference type="PANTHER" id="PTHR46499:SF1">
    <property type="entry name" value="QUEUINE TRNA-RIBOSYLTRANSFERASE"/>
    <property type="match status" value="1"/>
</dbReference>
<evidence type="ECO:0000256" key="5">
    <source>
        <dbReference type="ARBA" id="ARBA00022785"/>
    </source>
</evidence>
<dbReference type="GO" id="GO:0008479">
    <property type="term" value="F:tRNA-guanosine(34) queuine transglycosylase activity"/>
    <property type="evidence" value="ECO:0007669"/>
    <property type="project" value="UniProtKB-UniRule"/>
</dbReference>
<comment type="catalytic activity">
    <reaction evidence="6 7">
        <text>7-aminomethyl-7-carbaguanine + guanosine(34) in tRNA = 7-aminomethyl-7-carbaguanosine(34) in tRNA + guanine</text>
        <dbReference type="Rhea" id="RHEA:24104"/>
        <dbReference type="Rhea" id="RHEA-COMP:10341"/>
        <dbReference type="Rhea" id="RHEA-COMP:10342"/>
        <dbReference type="ChEBI" id="CHEBI:16235"/>
        <dbReference type="ChEBI" id="CHEBI:58703"/>
        <dbReference type="ChEBI" id="CHEBI:74269"/>
        <dbReference type="ChEBI" id="CHEBI:82833"/>
        <dbReference type="EC" id="2.4.2.29"/>
    </reaction>
</comment>
<feature type="binding site" evidence="7">
    <location>
        <begin position="93"/>
        <end position="97"/>
    </location>
    <ligand>
        <name>substrate</name>
    </ligand>
</feature>
<comment type="subunit">
    <text evidence="7">Homodimer. Within each dimer, one monomer is responsible for RNA recognition and catalysis, while the other monomer binds to the replacement base PreQ1.</text>
</comment>
<dbReference type="KEGG" id="kro:BVG79_01170"/>
<organism evidence="9 10">
    <name type="scientific">Ketogulonicigenium robustum</name>
    <dbReference type="NCBI Taxonomy" id="92947"/>
    <lineage>
        <taxon>Bacteria</taxon>
        <taxon>Pseudomonadati</taxon>
        <taxon>Pseudomonadota</taxon>
        <taxon>Alphaproteobacteria</taxon>
        <taxon>Rhodobacterales</taxon>
        <taxon>Roseobacteraceae</taxon>
        <taxon>Ketogulonicigenium</taxon>
    </lineage>
</organism>
<protein>
    <recommendedName>
        <fullName evidence="7">Queuine tRNA-ribosyltransferase</fullName>
        <ecNumber evidence="7">2.4.2.29</ecNumber>
    </recommendedName>
    <alternativeName>
        <fullName evidence="7">Guanine insertion enzyme</fullName>
    </alternativeName>
    <alternativeName>
        <fullName evidence="7">tRNA-guanine transglycosylase</fullName>
    </alternativeName>
</protein>
<dbReference type="Pfam" id="PF01702">
    <property type="entry name" value="TGT"/>
    <property type="match status" value="1"/>
</dbReference>
<keyword evidence="7" id="KW-0862">Zinc</keyword>
<dbReference type="Proteomes" id="UP000242447">
    <property type="component" value="Chromosome"/>
</dbReference>
<evidence type="ECO:0000256" key="4">
    <source>
        <dbReference type="ARBA" id="ARBA00022694"/>
    </source>
</evidence>
<feature type="binding site" evidence="7">
    <location>
        <position position="147"/>
    </location>
    <ligand>
        <name>substrate</name>
    </ligand>
</feature>
<comment type="function">
    <text evidence="7">Catalyzes the base-exchange of a guanine (G) residue with the queuine precursor 7-aminomethyl-7-deazaguanine (PreQ1) at position 34 (anticodon wobble position) in tRNAs with GU(N) anticodons (tRNA-Asp, -Asn, -His and -Tyr). Catalysis occurs through a double-displacement mechanism. The nucleophile active site attacks the C1' of nucleotide 34 to detach the guanine base from the RNA, forming a covalent enzyme-RNA intermediate. The proton acceptor active site deprotonates the incoming PreQ1, allowing a nucleophilic attack on the C1' of the ribose to form the product. After dissociation, two additional enzymatic reactions on the tRNA convert PreQ1 to queuine (Q), resulting in the hypermodified nucleoside queuosine (7-(((4,5-cis-dihydroxy-2-cyclopenten-1-yl)amino)methyl)-7-deazaguanosine).</text>
</comment>
<dbReference type="HAMAP" id="MF_00168">
    <property type="entry name" value="Q_tRNA_Tgt"/>
    <property type="match status" value="1"/>
</dbReference>
<evidence type="ECO:0000256" key="1">
    <source>
        <dbReference type="ARBA" id="ARBA00004691"/>
    </source>
</evidence>
<evidence type="ECO:0000259" key="8">
    <source>
        <dbReference type="Pfam" id="PF01702"/>
    </source>
</evidence>
<feature type="binding site" evidence="7">
    <location>
        <position position="305"/>
    </location>
    <ligand>
        <name>Zn(2+)</name>
        <dbReference type="ChEBI" id="CHEBI:29105"/>
    </ligand>
</feature>
<dbReference type="GO" id="GO:0008616">
    <property type="term" value="P:tRNA queuosine(34) biosynthetic process"/>
    <property type="evidence" value="ECO:0007669"/>
    <property type="project" value="UniProtKB-UniRule"/>
</dbReference>
<feature type="binding site" evidence="7">
    <location>
        <position position="310"/>
    </location>
    <ligand>
        <name>Zn(2+)</name>
        <dbReference type="ChEBI" id="CHEBI:29105"/>
    </ligand>
</feature>
<dbReference type="GO" id="GO:0046872">
    <property type="term" value="F:metal ion binding"/>
    <property type="evidence" value="ECO:0007669"/>
    <property type="project" value="UniProtKB-KW"/>
</dbReference>
<comment type="similarity">
    <text evidence="7">Belongs to the queuine tRNA-ribosyltransferase family.</text>
</comment>
<name>A0A1W6NZ32_9RHOB</name>
<comment type="caution">
    <text evidence="7">Lacks conserved residue(s) required for the propagation of feature annotation.</text>
</comment>
<proteinExistence type="inferred from homology"/>
<feature type="domain" description="tRNA-guanine(15) transglycosylase-like" evidence="8">
    <location>
        <begin position="15"/>
        <end position="369"/>
    </location>
</feature>
<feature type="binding site" evidence="7">
    <location>
        <position position="217"/>
    </location>
    <ligand>
        <name>substrate</name>
    </ligand>
</feature>
<dbReference type="InterPro" id="IPR002616">
    <property type="entry name" value="tRNA_ribo_trans-like"/>
</dbReference>
<feature type="active site" description="Proton acceptor" evidence="7">
    <location>
        <position position="93"/>
    </location>
</feature>
<dbReference type="EMBL" id="CP019937">
    <property type="protein sequence ID" value="ARO14516.1"/>
    <property type="molecule type" value="Genomic_DNA"/>
</dbReference>
<evidence type="ECO:0000256" key="3">
    <source>
        <dbReference type="ARBA" id="ARBA00022679"/>
    </source>
</evidence>
<feature type="active site" description="Nucleophile" evidence="7">
    <location>
        <position position="267"/>
    </location>
</feature>
<dbReference type="AlphaFoldDB" id="A0A1W6NZ32"/>
<dbReference type="OrthoDB" id="9805417at2"/>
<dbReference type="InterPro" id="IPR036511">
    <property type="entry name" value="TGT-like_sf"/>
</dbReference>
<dbReference type="FunFam" id="3.20.20.105:FF:000001">
    <property type="entry name" value="Queuine tRNA-ribosyltransferase"/>
    <property type="match status" value="1"/>
</dbReference>
<evidence type="ECO:0000256" key="6">
    <source>
        <dbReference type="ARBA" id="ARBA00050112"/>
    </source>
</evidence>
<keyword evidence="2 7" id="KW-0328">Glycosyltransferase</keyword>
<dbReference type="UniPathway" id="UPA00392"/>
<comment type="cofactor">
    <cofactor evidence="7">
        <name>Zn(2+)</name>
        <dbReference type="ChEBI" id="CHEBI:29105"/>
    </cofactor>
    <text evidence="7">Binds 1 zinc ion per subunit.</text>
</comment>
<gene>
    <name evidence="7 9" type="primary">tgt</name>
    <name evidence="9" type="ORF">BVG79_01170</name>
</gene>
<keyword evidence="4 7" id="KW-0819">tRNA processing</keyword>